<evidence type="ECO:0000256" key="5">
    <source>
        <dbReference type="SAM" id="Coils"/>
    </source>
</evidence>
<organism evidence="8 9">
    <name type="scientific">Natronolimnohabitans innermongolicus JCM 12255</name>
    <dbReference type="NCBI Taxonomy" id="1227499"/>
    <lineage>
        <taxon>Archaea</taxon>
        <taxon>Methanobacteriati</taxon>
        <taxon>Methanobacteriota</taxon>
        <taxon>Stenosarchaea group</taxon>
        <taxon>Halobacteria</taxon>
        <taxon>Halobacteriales</taxon>
        <taxon>Natrialbaceae</taxon>
        <taxon>Natronolimnohabitans</taxon>
    </lineage>
</organism>
<gene>
    <name evidence="8" type="ORF">C493_17666</name>
</gene>
<proteinExistence type="predicted"/>
<dbReference type="PROSITE" id="PS51379">
    <property type="entry name" value="4FE4S_FER_2"/>
    <property type="match status" value="1"/>
</dbReference>
<dbReference type="CDD" id="cd10551">
    <property type="entry name" value="PsrB"/>
    <property type="match status" value="1"/>
</dbReference>
<dbReference type="PATRIC" id="fig|1227499.3.peg.3631"/>
<keyword evidence="9" id="KW-1185">Reference proteome</keyword>
<dbReference type="InterPro" id="IPR017900">
    <property type="entry name" value="4Fe4S_Fe_S_CS"/>
</dbReference>
<evidence type="ECO:0000313" key="9">
    <source>
        <dbReference type="Proteomes" id="UP000011602"/>
    </source>
</evidence>
<dbReference type="OrthoDB" id="2837at2157"/>
<keyword evidence="2" id="KW-0479">Metal-binding</keyword>
<dbReference type="Gene3D" id="3.30.70.20">
    <property type="match status" value="2"/>
</dbReference>
<feature type="region of interest" description="Disordered" evidence="6">
    <location>
        <begin position="520"/>
        <end position="545"/>
    </location>
</feature>
<dbReference type="SUPFAM" id="SSF54862">
    <property type="entry name" value="4Fe-4S ferredoxins"/>
    <property type="match status" value="1"/>
</dbReference>
<sequence length="545" mass="59702">MTFDDGRDDDETFHPLGEQWQDDLEEALEDTEYDADLGMEMAKDAMRVTKGELSEETFNERYRDDVLEEFGEDGEALAEEMESKDGGYVEGALSAVGAGEDSRRDVMKKMGGAGAVGLGAWGAAGGNDGPSSPVPAQDDQQEADEPDDANGEGTQYGMTLDLEHCDGCLSCVVACAEEHDWDQGANWMYVLAYEDDTVSSPPADDFDSTEDFEYLIRPCQHCTDAPCEKVCPTTARHTRDSDGLVLTDYDVCIGCRYCQVACPYGVNYFQWEEPEVGEDELDEDHMYDVRDRPVSARGPRGVMEKCTFCPTRNDGSLGEEMVGTTACEDACPPEVIQFGNMNDPNSDPQRYNNNTAKSRTLVRTAGNLPSLEEFEETIDGEDEEIDAVIDAVEDLDEEMVGLLLAIYIVGEDGEPEGDESSSLAEQEAEAMEYVEALADHGIDLEDEDLLLEFDLAEEPDDDEEFDGASEDLAQEVLDDFAGDVESRFKLLEDVGTDPNIIYLGNEPGPDAEQVEGPVAYDSVDQTDNRKDVLDEGTVGPDGPSI</sequence>
<dbReference type="Pfam" id="PF16947">
    <property type="entry name" value="Ferredoxin_N"/>
    <property type="match status" value="1"/>
</dbReference>
<keyword evidence="4" id="KW-0411">Iron-sulfur</keyword>
<accession>L9WS80</accession>
<feature type="compositionally biased region" description="Acidic residues" evidence="6">
    <location>
        <begin position="1"/>
        <end position="11"/>
    </location>
</feature>
<dbReference type="Pfam" id="PF13247">
    <property type="entry name" value="Fer4_11"/>
    <property type="match status" value="1"/>
</dbReference>
<dbReference type="RefSeq" id="WP_007260793.1">
    <property type="nucleotide sequence ID" value="NZ_AOHZ01000082.1"/>
</dbReference>
<evidence type="ECO:0000256" key="1">
    <source>
        <dbReference type="ARBA" id="ARBA00022485"/>
    </source>
</evidence>
<dbReference type="eggNOG" id="arCOG01500">
    <property type="taxonomic scope" value="Archaea"/>
</dbReference>
<dbReference type="InterPro" id="IPR017896">
    <property type="entry name" value="4Fe4S_Fe-S-bd"/>
</dbReference>
<evidence type="ECO:0000256" key="4">
    <source>
        <dbReference type="ARBA" id="ARBA00023014"/>
    </source>
</evidence>
<evidence type="ECO:0000256" key="3">
    <source>
        <dbReference type="ARBA" id="ARBA00023004"/>
    </source>
</evidence>
<evidence type="ECO:0000259" key="7">
    <source>
        <dbReference type="PROSITE" id="PS51379"/>
    </source>
</evidence>
<name>L9WS80_9EURY</name>
<feature type="region of interest" description="Disordered" evidence="6">
    <location>
        <begin position="121"/>
        <end position="155"/>
    </location>
</feature>
<dbReference type="GO" id="GO:0051539">
    <property type="term" value="F:4 iron, 4 sulfur cluster binding"/>
    <property type="evidence" value="ECO:0007669"/>
    <property type="project" value="UniProtKB-KW"/>
</dbReference>
<dbReference type="AlphaFoldDB" id="L9WS80"/>
<comment type="caution">
    <text evidence="8">The sequence shown here is derived from an EMBL/GenBank/DDBJ whole genome shotgun (WGS) entry which is preliminary data.</text>
</comment>
<dbReference type="InterPro" id="IPR050954">
    <property type="entry name" value="ET_IronSulfur_Cluster-Binding"/>
</dbReference>
<feature type="region of interest" description="Disordered" evidence="6">
    <location>
        <begin position="1"/>
        <end position="21"/>
    </location>
</feature>
<keyword evidence="3" id="KW-0408">Iron</keyword>
<dbReference type="GO" id="GO:0046872">
    <property type="term" value="F:metal ion binding"/>
    <property type="evidence" value="ECO:0007669"/>
    <property type="project" value="UniProtKB-KW"/>
</dbReference>
<dbReference type="Proteomes" id="UP000011602">
    <property type="component" value="Unassembled WGS sequence"/>
</dbReference>
<keyword evidence="1" id="KW-0004">4Fe-4S</keyword>
<dbReference type="InterPro" id="IPR031604">
    <property type="entry name" value="Ferredoxin_N"/>
</dbReference>
<keyword evidence="5" id="KW-0175">Coiled coil</keyword>
<feature type="domain" description="4Fe-4S ferredoxin-type" evidence="7">
    <location>
        <begin position="243"/>
        <end position="272"/>
    </location>
</feature>
<dbReference type="eggNOG" id="arCOG06257">
    <property type="taxonomic scope" value="Archaea"/>
</dbReference>
<dbReference type="PROSITE" id="PS00198">
    <property type="entry name" value="4FE4S_FER_1"/>
    <property type="match status" value="1"/>
</dbReference>
<dbReference type="GO" id="GO:0016491">
    <property type="term" value="F:oxidoreductase activity"/>
    <property type="evidence" value="ECO:0007669"/>
    <property type="project" value="UniProtKB-ARBA"/>
</dbReference>
<evidence type="ECO:0000256" key="6">
    <source>
        <dbReference type="SAM" id="MobiDB-lite"/>
    </source>
</evidence>
<protein>
    <submittedName>
        <fullName evidence="8">4Fe-4S ferredoxin</fullName>
    </submittedName>
</protein>
<reference evidence="8 9" key="1">
    <citation type="journal article" date="2014" name="PLoS Genet.">
        <title>Phylogenetically driven sequencing of extremely halophilic archaea reveals strategies for static and dynamic osmo-response.</title>
        <authorList>
            <person name="Becker E.A."/>
            <person name="Seitzer P.M."/>
            <person name="Tritt A."/>
            <person name="Larsen D."/>
            <person name="Krusor M."/>
            <person name="Yao A.I."/>
            <person name="Wu D."/>
            <person name="Madern D."/>
            <person name="Eisen J.A."/>
            <person name="Darling A.E."/>
            <person name="Facciotti M.T."/>
        </authorList>
    </citation>
    <scope>NUCLEOTIDE SEQUENCE [LARGE SCALE GENOMIC DNA]</scope>
    <source>
        <strain evidence="8 9">JCM 12255</strain>
    </source>
</reference>
<dbReference type="EMBL" id="AOHZ01000082">
    <property type="protein sequence ID" value="ELY51163.1"/>
    <property type="molecule type" value="Genomic_DNA"/>
</dbReference>
<dbReference type="PANTHER" id="PTHR43177">
    <property type="entry name" value="PROTEIN NRFC"/>
    <property type="match status" value="1"/>
</dbReference>
<dbReference type="PANTHER" id="PTHR43177:SF3">
    <property type="entry name" value="PROTEIN NRFC HOMOLOG"/>
    <property type="match status" value="1"/>
</dbReference>
<feature type="coiled-coil region" evidence="5">
    <location>
        <begin position="371"/>
        <end position="398"/>
    </location>
</feature>
<dbReference type="STRING" id="1227499.C493_17666"/>
<evidence type="ECO:0000256" key="2">
    <source>
        <dbReference type="ARBA" id="ARBA00022723"/>
    </source>
</evidence>
<evidence type="ECO:0000313" key="8">
    <source>
        <dbReference type="EMBL" id="ELY51163.1"/>
    </source>
</evidence>
<feature type="compositionally biased region" description="Acidic residues" evidence="6">
    <location>
        <begin position="139"/>
        <end position="150"/>
    </location>
</feature>